<name>F8AEZ9_PYRYC</name>
<dbReference type="SUPFAM" id="SSF55008">
    <property type="entry name" value="HMA, heavy metal-associated domain"/>
    <property type="match status" value="1"/>
</dbReference>
<evidence type="ECO:0000313" key="2">
    <source>
        <dbReference type="Proteomes" id="UP000008386"/>
    </source>
</evidence>
<organism evidence="1 2">
    <name type="scientific">Pyrococcus yayanosii (strain CH1 / JCM 16557)</name>
    <dbReference type="NCBI Taxonomy" id="529709"/>
    <lineage>
        <taxon>Archaea</taxon>
        <taxon>Methanobacteriati</taxon>
        <taxon>Methanobacteriota</taxon>
        <taxon>Thermococci</taxon>
        <taxon>Thermococcales</taxon>
        <taxon>Thermococcaceae</taxon>
        <taxon>Pyrococcus</taxon>
    </lineage>
</organism>
<dbReference type="GO" id="GO:0046872">
    <property type="term" value="F:metal ion binding"/>
    <property type="evidence" value="ECO:0007669"/>
    <property type="project" value="InterPro"/>
</dbReference>
<dbReference type="eggNOG" id="arCOG05777">
    <property type="taxonomic scope" value="Archaea"/>
</dbReference>
<dbReference type="OrthoDB" id="86081at2157"/>
<accession>F8AEZ9</accession>
<evidence type="ECO:0000313" key="1">
    <source>
        <dbReference type="EMBL" id="AEH24836.1"/>
    </source>
</evidence>
<dbReference type="Pfam" id="PF11491">
    <property type="entry name" value="DUF3213"/>
    <property type="match status" value="1"/>
</dbReference>
<sequence>MLIELTLRLGEIKPEEAKDIQYRLSLHEGTYRVFVNGYARTARVVFNPKKLSKDFILKEFEPYGYEVVSEREITLEELIEASMSWKNTAEKT</sequence>
<dbReference type="InterPro" id="IPR021583">
    <property type="entry name" value="DUF3213"/>
</dbReference>
<protein>
    <submittedName>
        <fullName evidence="1">Uncharacterized protein</fullName>
    </submittedName>
</protein>
<dbReference type="Proteomes" id="UP000008386">
    <property type="component" value="Chromosome"/>
</dbReference>
<dbReference type="InterPro" id="IPR036163">
    <property type="entry name" value="HMA_dom_sf"/>
</dbReference>
<reference evidence="1 2" key="1">
    <citation type="journal article" date="2011" name="J. Bacteriol.">
        <title>Complete genome sequence of the obligate piezophilic hyperthermophilic archaeon Pyrococcus yayanosii CH1.</title>
        <authorList>
            <person name="Jun X."/>
            <person name="Lupeng L."/>
            <person name="Minjuan X."/>
            <person name="Oger P."/>
            <person name="Fengping W."/>
            <person name="Jebbar M."/>
            <person name="Xiang X."/>
        </authorList>
    </citation>
    <scope>NUCLEOTIDE SEQUENCE [LARGE SCALE GENOMIC DNA]</scope>
    <source>
        <strain evidence="2">CH1 / JCM 16557</strain>
    </source>
</reference>
<dbReference type="RefSeq" id="WP_013905892.1">
    <property type="nucleotide sequence ID" value="NC_015680.1"/>
</dbReference>
<dbReference type="GeneID" id="10837729"/>
<dbReference type="AlphaFoldDB" id="F8AEZ9"/>
<keyword evidence="2" id="KW-1185">Reference proteome</keyword>
<gene>
    <name evidence="1" type="ordered locus">PYCH_11550</name>
</gene>
<dbReference type="HOGENOM" id="CLU_181235_0_0_2"/>
<dbReference type="Gene3D" id="3.30.70.1750">
    <property type="entry name" value="Uncharacterised protein PF11491, DUF3213"/>
    <property type="match status" value="1"/>
</dbReference>
<dbReference type="KEGG" id="pya:PYCH_11550"/>
<dbReference type="STRING" id="529709.PYCH_11550"/>
<dbReference type="EMBL" id="CP002779">
    <property type="protein sequence ID" value="AEH24836.1"/>
    <property type="molecule type" value="Genomic_DNA"/>
</dbReference>
<proteinExistence type="predicted"/>